<reference evidence="1" key="1">
    <citation type="submission" date="2020-03" db="EMBL/GenBank/DDBJ databases">
        <title>FDA dAtabase for Regulatory Grade micrObial Sequences (FDA-ARGOS): Supporting development and validation of Infectious Disease Dx tests.</title>
        <authorList>
            <person name="Campos J."/>
            <person name="Goldberg B."/>
            <person name="Tallon L."/>
            <person name="Sadzewicz L."/>
            <person name="Vavikolanu K."/>
            <person name="Mehta A."/>
            <person name="Aluvathingal J."/>
            <person name="Nadendla S."/>
            <person name="Nandy P."/>
            <person name="Geyer C."/>
            <person name="Yan Y."/>
            <person name="Sichtig H."/>
        </authorList>
    </citation>
    <scope>NUCLEOTIDE SEQUENCE [LARGE SCALE GENOMIC DNA]</scope>
    <source>
        <strain evidence="1">FDAARGOS_652</strain>
    </source>
</reference>
<proteinExistence type="predicted"/>
<dbReference type="EMBL" id="JABWAB010000011">
    <property type="protein sequence ID" value="KAF6044305.1"/>
    <property type="molecule type" value="Genomic_DNA"/>
</dbReference>
<name>A0A8X7NJD5_CANPA</name>
<evidence type="ECO:0000313" key="2">
    <source>
        <dbReference type="Proteomes" id="UP000590412"/>
    </source>
</evidence>
<evidence type="ECO:0000313" key="1">
    <source>
        <dbReference type="EMBL" id="KAF6044305.1"/>
    </source>
</evidence>
<dbReference type="OrthoDB" id="4094279at2759"/>
<comment type="caution">
    <text evidence="1">The sequence shown here is derived from an EMBL/GenBank/DDBJ whole genome shotgun (WGS) entry which is preliminary data.</text>
</comment>
<gene>
    <name evidence="1" type="ORF">FOB60_005398</name>
</gene>
<dbReference type="AlphaFoldDB" id="A0A8X7NJD5"/>
<protein>
    <submittedName>
        <fullName evidence="1">Uncharacterized protein</fullName>
    </submittedName>
</protein>
<organism evidence="1 2">
    <name type="scientific">Candida parapsilosis</name>
    <name type="common">Yeast</name>
    <dbReference type="NCBI Taxonomy" id="5480"/>
    <lineage>
        <taxon>Eukaryota</taxon>
        <taxon>Fungi</taxon>
        <taxon>Dikarya</taxon>
        <taxon>Ascomycota</taxon>
        <taxon>Saccharomycotina</taxon>
        <taxon>Pichiomycetes</taxon>
        <taxon>Debaryomycetaceae</taxon>
        <taxon>Candida/Lodderomyces clade</taxon>
        <taxon>Candida</taxon>
    </lineage>
</organism>
<sequence>MQRWFKQHRAIVLNTYIRRHIILRTYSTKITTFFDKNPTQSLPEKLSTYFTNLLTEQHDKMLDQPVQGIINKVPNLARDLKKSIDIENKLFTVLSYDPVLIDPRLYLHFYDSGVGFSVKKLLLERLLYHQQYAACWHLFMGDTLDDLDLFLETTKRFLQTQKNSFAVIDLVINLPNMGENEMYKASVLDALNYTFDVDVRQILQTHYEINDLRNLNDILAYSSKDLTSAILCLKRAMKVLYYEGTTSSQVQEILLQFPDILIRPGWISSILPKFEFWSCMDFSHRPQGIIPFTDAIKEILSRGVRLSDMDTIYLLHSDVSPFSVFSVYKLSSMQRSIVNYLVKLLVNESNHEELKAAYFVSRKQLELPVLFSCVNKLLENESSVLPLLKQIGKSKSEKIVMGIEFQNASQFLELIVYFNNNQKIARYLITAFTKSQYVNIESLTLLAASNINSKRTILEIFRSTLLRAKIINPTFISVVLNVILKKTIPNKGGFKKSFYALNKEQKTLMHNSLRSMGQTMSLLSNSDLAYALDCVYTAIHHTDSPYFKDKAGQEYIFKSLSNEVFRFVAKNDARVQILESTMAQMTTSTHWIKYWLIYTMVLDDVSNAIKLLKLYQKSKRKLVQFFPAMSMGIVQSKQMDINSKMKYLDYFLTQAEKLQYENVLKLTAGTEIICQLQKAAKDETLNKESVMLLATFSRENRYLRRAVYIRHKRKEAYADLQNR</sequence>
<accession>A0A8X7NJD5</accession>
<dbReference type="Proteomes" id="UP000590412">
    <property type="component" value="Unassembled WGS sequence"/>
</dbReference>